<evidence type="ECO:0000256" key="5">
    <source>
        <dbReference type="ARBA" id="ARBA00022529"/>
    </source>
</evidence>
<keyword evidence="7 12" id="KW-0391">Immunity</keyword>
<evidence type="ECO:0000259" key="14">
    <source>
        <dbReference type="SMART" id="SM00328"/>
    </source>
</evidence>
<feature type="signal peptide" evidence="13">
    <location>
        <begin position="1"/>
        <end position="18"/>
    </location>
</feature>
<comment type="domain">
    <text evidence="12">The N- and C-terminal barrels adopt an identical fold despite having only 13% of conserved residues.</text>
</comment>
<dbReference type="GO" id="GO:0008289">
    <property type="term" value="F:lipid binding"/>
    <property type="evidence" value="ECO:0007669"/>
    <property type="project" value="InterPro"/>
</dbReference>
<dbReference type="Gene3D" id="3.15.10.10">
    <property type="entry name" value="Bactericidal permeability-increasing protein, domain 1"/>
    <property type="match status" value="1"/>
</dbReference>
<accession>A0AAQ4PD59</accession>
<keyword evidence="17" id="KW-1185">Reference proteome</keyword>
<evidence type="ECO:0000256" key="8">
    <source>
        <dbReference type="ARBA" id="ARBA00023022"/>
    </source>
</evidence>
<dbReference type="SUPFAM" id="SSF55394">
    <property type="entry name" value="Bactericidal permeability-increasing protein, BPI"/>
    <property type="match status" value="2"/>
</dbReference>
<dbReference type="GO" id="GO:0050829">
    <property type="term" value="P:defense response to Gram-negative bacterium"/>
    <property type="evidence" value="ECO:0007669"/>
    <property type="project" value="UniProtKB-UniRule"/>
</dbReference>
<dbReference type="InterPro" id="IPR017942">
    <property type="entry name" value="Lipid-bd_serum_glycop_N"/>
</dbReference>
<evidence type="ECO:0000256" key="4">
    <source>
        <dbReference type="ARBA" id="ARBA00022525"/>
    </source>
</evidence>
<dbReference type="FunFam" id="3.15.20.10:FF:000001">
    <property type="entry name" value="Phospholipid transfer protein"/>
    <property type="match status" value="1"/>
</dbReference>
<dbReference type="Proteomes" id="UP000007635">
    <property type="component" value="Chromosome XVII"/>
</dbReference>
<evidence type="ECO:0000256" key="12">
    <source>
        <dbReference type="RuleBase" id="RU369039"/>
    </source>
</evidence>
<evidence type="ECO:0000313" key="17">
    <source>
        <dbReference type="Proteomes" id="UP000007635"/>
    </source>
</evidence>
<dbReference type="AlphaFoldDB" id="A0AAQ4PD59"/>
<keyword evidence="6 12" id="KW-0399">Innate immunity</keyword>
<reference evidence="16" key="2">
    <citation type="submission" date="2025-08" db="UniProtKB">
        <authorList>
            <consortium name="Ensembl"/>
        </authorList>
    </citation>
    <scope>IDENTIFICATION</scope>
</reference>
<dbReference type="SMART" id="SM00328">
    <property type="entry name" value="BPI1"/>
    <property type="match status" value="1"/>
</dbReference>
<dbReference type="InterPro" id="IPR017943">
    <property type="entry name" value="Bactericidal_perm-incr_a/b_dom"/>
</dbReference>
<evidence type="ECO:0000256" key="7">
    <source>
        <dbReference type="ARBA" id="ARBA00022859"/>
    </source>
</evidence>
<keyword evidence="5 12" id="KW-0929">Antimicrobial</keyword>
<evidence type="ECO:0000256" key="2">
    <source>
        <dbReference type="ARBA" id="ARBA00007292"/>
    </source>
</evidence>
<reference evidence="16 17" key="1">
    <citation type="journal article" date="2021" name="G3 (Bethesda)">
        <title>Improved contiguity of the threespine stickleback genome using long-read sequencing.</title>
        <authorList>
            <person name="Nath S."/>
            <person name="Shaw D.E."/>
            <person name="White M.A."/>
        </authorList>
    </citation>
    <scope>NUCLEOTIDE SEQUENCE [LARGE SCALE GENOMIC DNA]</scope>
    <source>
        <strain evidence="16 17">Lake Benthic</strain>
    </source>
</reference>
<feature type="chain" id="PRO_5042868799" description="Bactericidal permeability-increasing protein" evidence="13">
    <location>
        <begin position="19"/>
        <end position="462"/>
    </location>
</feature>
<evidence type="ECO:0000313" key="16">
    <source>
        <dbReference type="Ensembl" id="ENSGACP00000036463.1"/>
    </source>
</evidence>
<organism evidence="16 17">
    <name type="scientific">Gasterosteus aculeatus aculeatus</name>
    <name type="common">three-spined stickleback</name>
    <dbReference type="NCBI Taxonomy" id="481459"/>
    <lineage>
        <taxon>Eukaryota</taxon>
        <taxon>Metazoa</taxon>
        <taxon>Chordata</taxon>
        <taxon>Craniata</taxon>
        <taxon>Vertebrata</taxon>
        <taxon>Euteleostomi</taxon>
        <taxon>Actinopterygii</taxon>
        <taxon>Neopterygii</taxon>
        <taxon>Teleostei</taxon>
        <taxon>Neoteleostei</taxon>
        <taxon>Acanthomorphata</taxon>
        <taxon>Eupercaria</taxon>
        <taxon>Perciformes</taxon>
        <taxon>Cottioidei</taxon>
        <taxon>Gasterosteales</taxon>
        <taxon>Gasterosteidae</taxon>
        <taxon>Gasterosteus</taxon>
    </lineage>
</organism>
<evidence type="ECO:0000259" key="15">
    <source>
        <dbReference type="SMART" id="SM00329"/>
    </source>
</evidence>
<feature type="domain" description="Lipid-binding serum glycoprotein N-terminal" evidence="14">
    <location>
        <begin position="26"/>
        <end position="222"/>
    </location>
</feature>
<dbReference type="Pfam" id="PF01273">
    <property type="entry name" value="LBP_BPI_CETP"/>
    <property type="match status" value="1"/>
</dbReference>
<keyword evidence="9 12" id="KW-1015">Disulfide bond</keyword>
<dbReference type="Ensembl" id="ENSGACT00000082673.1">
    <property type="protein sequence ID" value="ENSGACP00000036463.1"/>
    <property type="gene ID" value="ENSGACG00000010643.2"/>
</dbReference>
<reference evidence="16" key="3">
    <citation type="submission" date="2025-09" db="UniProtKB">
        <authorList>
            <consortium name="Ensembl"/>
        </authorList>
    </citation>
    <scope>IDENTIFICATION</scope>
</reference>
<feature type="domain" description="Lipid-binding serum glycoprotein C-terminal" evidence="15">
    <location>
        <begin position="237"/>
        <end position="440"/>
    </location>
</feature>
<dbReference type="Pfam" id="PF02886">
    <property type="entry name" value="LBP_BPI_CETP_C"/>
    <property type="match status" value="1"/>
</dbReference>
<name>A0AAQ4PD59_GASAC</name>
<sequence>MFLCCWLALGALIPLTLATDPGVKVKLTAKGLEYGRQLGMAAIQKKLKTIRVPDISGKASVSPIGTVQYSLTNGCGIANFHCSSGSRDGPFSCHVLPKDSGSFDLNVSDLTVGASIAIKSDETGRPTVNSVGCEATVGSASIHFHGGASWLYNLFKDFIDKAIRDALQNQVRGKQPHTFCLTAVLAKVDQYAEIEYSMVSSPAVTTSSIELGLKGEFYNIGKRQEPPFSAAAFDLPPQTDNMLYVGLSAFTANSAAFVYSTAGALSLYVTDDMVPRASPIRLNTRTFGAFIPQIAERFPGLMVKLLVKTSETPVVTFEPNNTTVQATGTVTAYAIQPNATLSPLFVLNLESSASARLFVNVMRVAGNVTLNKMDLTLGTSYVGEFKVTALNSVFQMVLKSVVVPQLNVQLAKGYPLPTIGKMTLVNTKLQVLKGYMLIGTDVQFNSTHGASQDSFLPWGTTL</sequence>
<dbReference type="Gene3D" id="3.15.20.10">
    <property type="entry name" value="Bactericidal permeability-increasing protein, domain 2"/>
    <property type="match status" value="1"/>
</dbReference>
<proteinExistence type="inferred from homology"/>
<dbReference type="GeneTree" id="ENSGT01150000286994"/>
<comment type="subunit">
    <text evidence="11 12">Monomer. Homodimer; disulfide-linked.</text>
</comment>
<evidence type="ECO:0000256" key="10">
    <source>
        <dbReference type="ARBA" id="ARBA00023180"/>
    </source>
</evidence>
<dbReference type="SMART" id="SM00329">
    <property type="entry name" value="BPI2"/>
    <property type="match status" value="1"/>
</dbReference>
<comment type="similarity">
    <text evidence="2">Belongs to the BPI/LBP/Plunc superfamily. BPI/LBP family.</text>
</comment>
<dbReference type="GO" id="GO:0045087">
    <property type="term" value="P:innate immune response"/>
    <property type="evidence" value="ECO:0007669"/>
    <property type="project" value="UniProtKB-UniRule"/>
</dbReference>
<keyword evidence="10 12" id="KW-0325">Glycoprotein</keyword>
<comment type="subcellular location">
    <subcellularLocation>
        <location evidence="1 12">Secreted</location>
    </subcellularLocation>
</comment>
<keyword evidence="12 13" id="KW-0732">Signal</keyword>
<protein>
    <recommendedName>
        <fullName evidence="3 12">Bactericidal permeability-increasing protein</fullName>
        <shortName evidence="12">BPI</shortName>
    </recommendedName>
</protein>
<keyword evidence="4 12" id="KW-0964">Secreted</keyword>
<evidence type="ECO:0000256" key="13">
    <source>
        <dbReference type="SAM" id="SignalP"/>
    </source>
</evidence>
<evidence type="ECO:0000256" key="3">
    <source>
        <dbReference type="ARBA" id="ARBA00017827"/>
    </source>
</evidence>
<comment type="function">
    <text evidence="12">The cytotoxic action of BPI is limited to many species of Gram-negative bacteria; this specificity may be explained by a strong affinity of the very basic N-terminal half for the negatively charged lipopolysaccharides that are unique to the Gram-negative bacterial outer envelope.</text>
</comment>
<dbReference type="PANTHER" id="PTHR10504">
    <property type="entry name" value="BACTERICIDAL PERMEABILITY-INCREASING BPI PROTEIN-RELATED"/>
    <property type="match status" value="1"/>
</dbReference>
<dbReference type="InterPro" id="IPR030675">
    <property type="entry name" value="BPI/LBP"/>
</dbReference>
<dbReference type="InterPro" id="IPR001124">
    <property type="entry name" value="Lipid-bd_serum_glycop_C"/>
</dbReference>
<dbReference type="GO" id="GO:0005615">
    <property type="term" value="C:extracellular space"/>
    <property type="evidence" value="ECO:0007669"/>
    <property type="project" value="UniProtKB-UniRule"/>
</dbReference>
<comment type="domain">
    <text evidence="12">The N-terminal region may be exposed to the interior of the granule, whereas the C-terminal portion may be embedded in the membrane. During phagocytosis and degranulation, proteases may be released and activated and cleave BPI at the junction of the N- and C-terminal portions of the molecule, providing controlled release of the N-terminal antibacterial fragment when bacteria are ingested.</text>
</comment>
<dbReference type="PANTHER" id="PTHR10504:SF84">
    <property type="entry name" value="BACTERICIDAL PERMEABILITY-INCREASING PROTEIN"/>
    <property type="match status" value="1"/>
</dbReference>
<keyword evidence="8 12" id="KW-0044">Antibiotic</keyword>
<dbReference type="PIRSF" id="PIRSF002417">
    <property type="entry name" value="Lipid_binding_protein"/>
    <property type="match status" value="1"/>
</dbReference>
<evidence type="ECO:0000256" key="6">
    <source>
        <dbReference type="ARBA" id="ARBA00022588"/>
    </source>
</evidence>
<dbReference type="InterPro" id="IPR032942">
    <property type="entry name" value="BPI/LBP/Plunc"/>
</dbReference>
<evidence type="ECO:0000256" key="1">
    <source>
        <dbReference type="ARBA" id="ARBA00004613"/>
    </source>
</evidence>
<evidence type="ECO:0000256" key="11">
    <source>
        <dbReference type="ARBA" id="ARBA00025943"/>
    </source>
</evidence>
<evidence type="ECO:0000256" key="9">
    <source>
        <dbReference type="ARBA" id="ARBA00023157"/>
    </source>
</evidence>